<sequence>MRNASTGRWTSTCIAFSSPRAGRTPRSRRLETELATVAHAEKPRSKAELSLDRTGRFSFPLITFFRGEEIRLISERGI</sequence>
<proteinExistence type="predicted"/>
<dbReference type="VEuPathDB" id="VectorBase:ASIC018635"/>
<dbReference type="AlphaFoldDB" id="A0A084WJG9"/>
<accession>A0A084WJG9</accession>
<evidence type="ECO:0000313" key="1">
    <source>
        <dbReference type="EMBL" id="KFB50363.1"/>
    </source>
</evidence>
<reference evidence="1 3" key="1">
    <citation type="journal article" date="2014" name="BMC Genomics">
        <title>Genome sequence of Anopheles sinensis provides insight into genetics basis of mosquito competence for malaria parasites.</title>
        <authorList>
            <person name="Zhou D."/>
            <person name="Zhang D."/>
            <person name="Ding G."/>
            <person name="Shi L."/>
            <person name="Hou Q."/>
            <person name="Ye Y."/>
            <person name="Xu Y."/>
            <person name="Zhou H."/>
            <person name="Xiong C."/>
            <person name="Li S."/>
            <person name="Yu J."/>
            <person name="Hong S."/>
            <person name="Yu X."/>
            <person name="Zou P."/>
            <person name="Chen C."/>
            <person name="Chang X."/>
            <person name="Wang W."/>
            <person name="Lv Y."/>
            <person name="Sun Y."/>
            <person name="Ma L."/>
            <person name="Shen B."/>
            <person name="Zhu C."/>
        </authorList>
    </citation>
    <scope>NUCLEOTIDE SEQUENCE [LARGE SCALE GENOMIC DNA]</scope>
</reference>
<dbReference type="EMBL" id="KE525348">
    <property type="protein sequence ID" value="KFB50363.1"/>
    <property type="molecule type" value="Genomic_DNA"/>
</dbReference>
<dbReference type="EnsemblMetazoa" id="ASIC018635-RA">
    <property type="protein sequence ID" value="ASIC018635-PA"/>
    <property type="gene ID" value="ASIC018635"/>
</dbReference>
<gene>
    <name evidence="1" type="ORF">ZHAS_00018635</name>
</gene>
<organism evidence="1">
    <name type="scientific">Anopheles sinensis</name>
    <name type="common">Mosquito</name>
    <dbReference type="NCBI Taxonomy" id="74873"/>
    <lineage>
        <taxon>Eukaryota</taxon>
        <taxon>Metazoa</taxon>
        <taxon>Ecdysozoa</taxon>
        <taxon>Arthropoda</taxon>
        <taxon>Hexapoda</taxon>
        <taxon>Insecta</taxon>
        <taxon>Pterygota</taxon>
        <taxon>Neoptera</taxon>
        <taxon>Endopterygota</taxon>
        <taxon>Diptera</taxon>
        <taxon>Nematocera</taxon>
        <taxon>Culicoidea</taxon>
        <taxon>Culicidae</taxon>
        <taxon>Anophelinae</taxon>
        <taxon>Anopheles</taxon>
    </lineage>
</organism>
<dbReference type="Proteomes" id="UP000030765">
    <property type="component" value="Unassembled WGS sequence"/>
</dbReference>
<name>A0A084WJG9_ANOSI</name>
<evidence type="ECO:0000313" key="2">
    <source>
        <dbReference type="EnsemblMetazoa" id="ASIC018635-PA"/>
    </source>
</evidence>
<dbReference type="EMBL" id="ATLV01024031">
    <property type="status" value="NOT_ANNOTATED_CDS"/>
    <property type="molecule type" value="Genomic_DNA"/>
</dbReference>
<reference evidence="2" key="2">
    <citation type="submission" date="2020-05" db="UniProtKB">
        <authorList>
            <consortium name="EnsemblMetazoa"/>
        </authorList>
    </citation>
    <scope>IDENTIFICATION</scope>
</reference>
<protein>
    <submittedName>
        <fullName evidence="1 2">GABA-gated ion channel</fullName>
    </submittedName>
</protein>
<evidence type="ECO:0000313" key="3">
    <source>
        <dbReference type="Proteomes" id="UP000030765"/>
    </source>
</evidence>
<keyword evidence="3" id="KW-1185">Reference proteome</keyword>